<dbReference type="PANTHER" id="PTHR35249">
    <property type="entry name" value="DYNEIN REGULATORY COMPLEX SUBUNIT 7"/>
    <property type="match status" value="1"/>
</dbReference>
<proteinExistence type="predicted"/>
<gene>
    <name evidence="2" type="ORF">R5R35_009838</name>
</gene>
<keyword evidence="3" id="KW-1185">Reference proteome</keyword>
<comment type="caution">
    <text evidence="2">The sequence shown here is derived from an EMBL/GenBank/DDBJ whole genome shotgun (WGS) entry which is preliminary data.</text>
</comment>
<feature type="region of interest" description="Disordered" evidence="1">
    <location>
        <begin position="1"/>
        <end position="45"/>
    </location>
</feature>
<evidence type="ECO:0000313" key="3">
    <source>
        <dbReference type="Proteomes" id="UP001378592"/>
    </source>
</evidence>
<feature type="compositionally biased region" description="Basic and acidic residues" evidence="1">
    <location>
        <begin position="14"/>
        <end position="45"/>
    </location>
</feature>
<dbReference type="Proteomes" id="UP001378592">
    <property type="component" value="Unassembled WGS sequence"/>
</dbReference>
<dbReference type="AlphaFoldDB" id="A0AAN9WA24"/>
<feature type="compositionally biased region" description="Acidic residues" evidence="1">
    <location>
        <begin position="1"/>
        <end position="13"/>
    </location>
</feature>
<dbReference type="GO" id="GO:0031514">
    <property type="term" value="C:motile cilium"/>
    <property type="evidence" value="ECO:0007669"/>
    <property type="project" value="TreeGrafter"/>
</dbReference>
<sequence>MAEEEQNAEQITEDPDKPSSTDNETLKKSILEDEKPDDRQSGTVLEKDDIFELFDFDAPKSGAEIFEDQEDDDDSQETGPRKITPKLLKNIANELGLIHLCWPLQAPEDAKKFPPSYYENNSKEKLTLLYAENFRQQFHFIFPDRKPLLLAADNECGLQKMVCTTIRPTRLPYPELSNWEGCAHFVADHLVYVPLHKPTRFVSASICLSKINNSLYCSDYYISTDISFFHSVFSQTCLLNVYSFNLTEAVSFQHRTFYQQKH</sequence>
<protein>
    <submittedName>
        <fullName evidence="2">Uncharacterized protein</fullName>
    </submittedName>
</protein>
<evidence type="ECO:0000256" key="1">
    <source>
        <dbReference type="SAM" id="MobiDB-lite"/>
    </source>
</evidence>
<accession>A0AAN9WA24</accession>
<dbReference type="GO" id="GO:0030317">
    <property type="term" value="P:flagellated sperm motility"/>
    <property type="evidence" value="ECO:0007669"/>
    <property type="project" value="TreeGrafter"/>
</dbReference>
<reference evidence="2 3" key="1">
    <citation type="submission" date="2024-03" db="EMBL/GenBank/DDBJ databases">
        <title>The genome assembly and annotation of the cricket Gryllus longicercus Weissman &amp; Gray.</title>
        <authorList>
            <person name="Szrajer S."/>
            <person name="Gray D."/>
            <person name="Ylla G."/>
        </authorList>
    </citation>
    <scope>NUCLEOTIDE SEQUENCE [LARGE SCALE GENOMIC DNA]</scope>
    <source>
        <strain evidence="2">DAG 2021-001</strain>
        <tissue evidence="2">Whole body minus gut</tissue>
    </source>
</reference>
<dbReference type="PANTHER" id="PTHR35249:SF2">
    <property type="entry name" value="DYNEIN REGULATORY COMPLEX SUBUNIT 7"/>
    <property type="match status" value="1"/>
</dbReference>
<name>A0AAN9WA24_9ORTH</name>
<organism evidence="2 3">
    <name type="scientific">Gryllus longicercus</name>
    <dbReference type="NCBI Taxonomy" id="2509291"/>
    <lineage>
        <taxon>Eukaryota</taxon>
        <taxon>Metazoa</taxon>
        <taxon>Ecdysozoa</taxon>
        <taxon>Arthropoda</taxon>
        <taxon>Hexapoda</taxon>
        <taxon>Insecta</taxon>
        <taxon>Pterygota</taxon>
        <taxon>Neoptera</taxon>
        <taxon>Polyneoptera</taxon>
        <taxon>Orthoptera</taxon>
        <taxon>Ensifera</taxon>
        <taxon>Gryllidea</taxon>
        <taxon>Grylloidea</taxon>
        <taxon>Gryllidae</taxon>
        <taxon>Gryllinae</taxon>
        <taxon>Gryllus</taxon>
    </lineage>
</organism>
<evidence type="ECO:0000313" key="2">
    <source>
        <dbReference type="EMBL" id="KAK7870669.1"/>
    </source>
</evidence>
<dbReference type="EMBL" id="JAZDUA010000053">
    <property type="protein sequence ID" value="KAK7870669.1"/>
    <property type="molecule type" value="Genomic_DNA"/>
</dbReference>
<dbReference type="InterPro" id="IPR033551">
    <property type="entry name" value="DRC7/lobo"/>
</dbReference>